<evidence type="ECO:0000256" key="12">
    <source>
        <dbReference type="NCBIfam" id="TIGR02414"/>
    </source>
</evidence>
<proteinExistence type="inferred from homology"/>
<dbReference type="InterPro" id="IPR014782">
    <property type="entry name" value="Peptidase_M1_dom"/>
</dbReference>
<dbReference type="Gene3D" id="1.10.390.10">
    <property type="entry name" value="Neutral Protease Domain 2"/>
    <property type="match status" value="1"/>
</dbReference>
<evidence type="ECO:0000259" key="15">
    <source>
        <dbReference type="Pfam" id="PF17432"/>
    </source>
</evidence>
<dbReference type="Pfam" id="PF01433">
    <property type="entry name" value="Peptidase_M1"/>
    <property type="match status" value="1"/>
</dbReference>
<evidence type="ECO:0000256" key="9">
    <source>
        <dbReference type="ARBA" id="ARBA00022801"/>
    </source>
</evidence>
<keyword evidence="8" id="KW-0479">Metal-binding</keyword>
<dbReference type="InterPro" id="IPR037144">
    <property type="entry name" value="Peptidase_M1_pepN_C_sf"/>
</dbReference>
<evidence type="ECO:0000313" key="17">
    <source>
        <dbReference type="EMBL" id="SEW20155.1"/>
    </source>
</evidence>
<dbReference type="Proteomes" id="UP000199650">
    <property type="component" value="Unassembled WGS sequence"/>
</dbReference>
<dbReference type="RefSeq" id="WP_091430421.1">
    <property type="nucleotide sequence ID" value="NZ_FOJB01000001.1"/>
</dbReference>
<evidence type="ECO:0000256" key="7">
    <source>
        <dbReference type="ARBA" id="ARBA00022670"/>
    </source>
</evidence>
<gene>
    <name evidence="17" type="ORF">SAMN05444851_2085</name>
</gene>
<evidence type="ECO:0000259" key="13">
    <source>
        <dbReference type="Pfam" id="PF01433"/>
    </source>
</evidence>
<evidence type="ECO:0000256" key="11">
    <source>
        <dbReference type="ARBA" id="ARBA00023049"/>
    </source>
</evidence>
<evidence type="ECO:0000256" key="2">
    <source>
        <dbReference type="ARBA" id="ARBA00001947"/>
    </source>
</evidence>
<dbReference type="PRINTS" id="PR00756">
    <property type="entry name" value="ALADIPTASE"/>
</dbReference>
<dbReference type="InterPro" id="IPR001930">
    <property type="entry name" value="Peptidase_M1"/>
</dbReference>
<evidence type="ECO:0000256" key="10">
    <source>
        <dbReference type="ARBA" id="ARBA00022833"/>
    </source>
</evidence>
<dbReference type="EMBL" id="FOJB01000001">
    <property type="protein sequence ID" value="SEW20155.1"/>
    <property type="molecule type" value="Genomic_DNA"/>
</dbReference>
<dbReference type="Pfam" id="PF11940">
    <property type="entry name" value="DUF3458"/>
    <property type="match status" value="1"/>
</dbReference>
<dbReference type="InterPro" id="IPR042097">
    <property type="entry name" value="Aminopeptidase_N-like_N_sf"/>
</dbReference>
<dbReference type="GO" id="GO:0016285">
    <property type="term" value="F:alanyl aminopeptidase activity"/>
    <property type="evidence" value="ECO:0007669"/>
    <property type="project" value="UniProtKB-EC"/>
</dbReference>
<dbReference type="OrthoDB" id="100605at2"/>
<evidence type="ECO:0000259" key="14">
    <source>
        <dbReference type="Pfam" id="PF11940"/>
    </source>
</evidence>
<protein>
    <recommendedName>
        <fullName evidence="5 12">Aminopeptidase N</fullName>
        <ecNumber evidence="4 12">3.4.11.2</ecNumber>
    </recommendedName>
</protein>
<feature type="domain" description="Peptidase M1 alanyl aminopeptidase Ig-like fold" evidence="14">
    <location>
        <begin position="437"/>
        <end position="528"/>
    </location>
</feature>
<dbReference type="CDD" id="cd09600">
    <property type="entry name" value="M1_APN"/>
    <property type="match status" value="1"/>
</dbReference>
<dbReference type="InterPro" id="IPR035414">
    <property type="entry name" value="Peptidase_M1_pepN_Ig-like"/>
</dbReference>
<evidence type="ECO:0000259" key="16">
    <source>
        <dbReference type="Pfam" id="PF17900"/>
    </source>
</evidence>
<dbReference type="Pfam" id="PF17900">
    <property type="entry name" value="Peptidase_M1_N"/>
    <property type="match status" value="1"/>
</dbReference>
<keyword evidence="6 17" id="KW-0031">Aminopeptidase</keyword>
<feature type="domain" description="Peptidase M1 membrane alanine aminopeptidase" evidence="13">
    <location>
        <begin position="218"/>
        <end position="432"/>
    </location>
</feature>
<dbReference type="Gene3D" id="2.60.40.1730">
    <property type="entry name" value="tricorn interacting facor f3 domain"/>
    <property type="match status" value="1"/>
</dbReference>
<dbReference type="PANTHER" id="PTHR46322">
    <property type="entry name" value="PUROMYCIN-SENSITIVE AMINOPEPTIDASE"/>
    <property type="match status" value="1"/>
</dbReference>
<evidence type="ECO:0000313" key="18">
    <source>
        <dbReference type="Proteomes" id="UP000199650"/>
    </source>
</evidence>
<dbReference type="InterPro" id="IPR038438">
    <property type="entry name" value="PepN_Ig-like_sf"/>
</dbReference>
<evidence type="ECO:0000256" key="3">
    <source>
        <dbReference type="ARBA" id="ARBA00010136"/>
    </source>
</evidence>
<evidence type="ECO:0000256" key="4">
    <source>
        <dbReference type="ARBA" id="ARBA00012564"/>
    </source>
</evidence>
<dbReference type="SUPFAM" id="SSF63737">
    <property type="entry name" value="Leukotriene A4 hydrolase N-terminal domain"/>
    <property type="match status" value="1"/>
</dbReference>
<feature type="domain" description="Peptidase M1 alanyl aminopeptidase C-terminal" evidence="15">
    <location>
        <begin position="533"/>
        <end position="848"/>
    </location>
</feature>
<reference evidence="17 18" key="1">
    <citation type="submission" date="2016-10" db="EMBL/GenBank/DDBJ databases">
        <authorList>
            <person name="de Groot N.N."/>
        </authorList>
    </citation>
    <scope>NUCLEOTIDE SEQUENCE [LARGE SCALE GENOMIC DNA]</scope>
    <source>
        <strain evidence="17 18">DSM 29439</strain>
    </source>
</reference>
<dbReference type="Gene3D" id="3.30.2010.30">
    <property type="match status" value="1"/>
</dbReference>
<evidence type="ECO:0000256" key="5">
    <source>
        <dbReference type="ARBA" id="ARBA00015611"/>
    </source>
</evidence>
<dbReference type="InterPro" id="IPR024601">
    <property type="entry name" value="Peptidase_M1_pepN_C"/>
</dbReference>
<dbReference type="EC" id="3.4.11.2" evidence="4 12"/>
<name>A0A1I0Q078_9RHOB</name>
<keyword evidence="11" id="KW-0482">Metalloprotease</keyword>
<dbReference type="FunFam" id="2.60.40.1840:FF:000001">
    <property type="entry name" value="Aminopeptidase N"/>
    <property type="match status" value="1"/>
</dbReference>
<dbReference type="FunFam" id="3.30.2010.30:FF:000002">
    <property type="entry name" value="Putative aminopeptidase N"/>
    <property type="match status" value="1"/>
</dbReference>
<dbReference type="AlphaFoldDB" id="A0A1I0Q078"/>
<keyword evidence="7" id="KW-0645">Protease</keyword>
<comment type="similarity">
    <text evidence="3">Belongs to the peptidase M1 family.</text>
</comment>
<evidence type="ECO:0000256" key="6">
    <source>
        <dbReference type="ARBA" id="ARBA00022438"/>
    </source>
</evidence>
<keyword evidence="10" id="KW-0862">Zinc</keyword>
<keyword evidence="9" id="KW-0378">Hydrolase</keyword>
<keyword evidence="18" id="KW-1185">Reference proteome</keyword>
<dbReference type="Pfam" id="PF17432">
    <property type="entry name" value="DUF3458_C"/>
    <property type="match status" value="1"/>
</dbReference>
<dbReference type="InterPro" id="IPR012779">
    <property type="entry name" value="Peptidase_M1_pepN"/>
</dbReference>
<dbReference type="SUPFAM" id="SSF55486">
    <property type="entry name" value="Metalloproteases ('zincins'), catalytic domain"/>
    <property type="match status" value="1"/>
</dbReference>
<dbReference type="Gene3D" id="1.25.50.10">
    <property type="entry name" value="Peptidase M1, alanyl aminopeptidase, C-terminal domain"/>
    <property type="match status" value="1"/>
</dbReference>
<accession>A0A1I0Q078</accession>
<comment type="cofactor">
    <cofactor evidence="2">
        <name>Zn(2+)</name>
        <dbReference type="ChEBI" id="CHEBI:29105"/>
    </cofactor>
</comment>
<organism evidence="17 18">
    <name type="scientific">Aliiroseovarius sediminilitoris</name>
    <dbReference type="NCBI Taxonomy" id="1173584"/>
    <lineage>
        <taxon>Bacteria</taxon>
        <taxon>Pseudomonadati</taxon>
        <taxon>Pseudomonadota</taxon>
        <taxon>Alphaproteobacteria</taxon>
        <taxon>Rhodobacterales</taxon>
        <taxon>Paracoccaceae</taxon>
        <taxon>Aliiroseovarius</taxon>
    </lineage>
</organism>
<dbReference type="PANTHER" id="PTHR46322:SF1">
    <property type="entry name" value="PUROMYCIN-SENSITIVE AMINOPEPTIDASE"/>
    <property type="match status" value="1"/>
</dbReference>
<dbReference type="GO" id="GO:0006508">
    <property type="term" value="P:proteolysis"/>
    <property type="evidence" value="ECO:0007669"/>
    <property type="project" value="UniProtKB-UniRule"/>
</dbReference>
<comment type="catalytic activity">
    <reaction evidence="1">
        <text>Release of an N-terminal amino acid, Xaa-|-Yaa- from a peptide, amide or arylamide. Xaa is preferably Ala, but may be most amino acids including Pro (slow action). When a terminal hydrophobic residue is followed by a prolyl residue, the two may be released as an intact Xaa-Pro dipeptide.</text>
        <dbReference type="EC" id="3.4.11.2"/>
    </reaction>
</comment>
<feature type="domain" description="Aminopeptidase N-like N-terminal" evidence="16">
    <location>
        <begin position="98"/>
        <end position="179"/>
    </location>
</feature>
<dbReference type="GO" id="GO:0008237">
    <property type="term" value="F:metallopeptidase activity"/>
    <property type="evidence" value="ECO:0007669"/>
    <property type="project" value="UniProtKB-UniRule"/>
</dbReference>
<evidence type="ECO:0000256" key="1">
    <source>
        <dbReference type="ARBA" id="ARBA00000098"/>
    </source>
</evidence>
<dbReference type="InterPro" id="IPR027268">
    <property type="entry name" value="Peptidase_M4/M1_CTD_sf"/>
</dbReference>
<dbReference type="NCBIfam" id="TIGR02414">
    <property type="entry name" value="pepN_proteo"/>
    <property type="match status" value="1"/>
</dbReference>
<dbReference type="STRING" id="1173584.SAMN05444851_2085"/>
<evidence type="ECO:0000256" key="8">
    <source>
        <dbReference type="ARBA" id="ARBA00022723"/>
    </source>
</evidence>
<dbReference type="GO" id="GO:0008270">
    <property type="term" value="F:zinc ion binding"/>
    <property type="evidence" value="ECO:0007669"/>
    <property type="project" value="InterPro"/>
</dbReference>
<dbReference type="InterPro" id="IPR045357">
    <property type="entry name" value="Aminopeptidase_N-like_N"/>
</dbReference>
<sequence length="850" mass="94862">MTDTAPQPIYLADYTPPNWLVEEVSLTFVLDPRATRVRSTIRFTPNPATTSRDFFLHGEQLKLIRAAIDGAGITPELVDGGLKAEVPGTAFTWESEVEISPQTNTALEGLYMSNGMYCTQCEAEGFRRITFYPDRPDVMAPFKVRIEGDLPVLLSNGNPTGSGDGWAEWHDPWPKPAYLFALVAGELIAREDSFTTMSGKEVDLKLWVRPGDEGKTAFGMEALKASMKWDEQVYGREYDLDIFQIVAVSDFNMGAMENKGLNIFNTSAVLASSKTSTDANFERIEAIIAHEYFHNWTGNRITCRDWFQLSLKEGLTVFRDQQFSGDMRSKAVCRINDVIALRGRQFREDNGPLAHQVQPDSFVEINNFYTATIYEKGAELIGMMKTLVGEEEYYKALDLYFTRHDGEAATIEDWVRVFEDSTGRDLTQFRRWYKQAGTPRLKVMEDFKDGTYTLHFEQETPPTPGQDKKQPQHIPIAVGLIGPNGDEVVPTRVLEMTETKQSFTFDGLGAKPTPSILRHFSAPVIVQRDSSPAERAFLLAHDTDPFNKWEAGRTLAKDVLIAMVTGEDAPLSNYLEALAVMLRDDSLDPAFRALALGLPGQDDLAQTLFDAGVTPDPQKIHRAGETLKQATAEHLHDLLPRLSAEMEVNAPFKPNAEQAGKRALGLELLKLTNRMDGGAAAQALYDKADNMTHRLGALGCLLDVEKGADALADFRSRFDGDALVMDKWFAMQVAHAAPEKAADVTATLTQDPAFNWKNPNRFRAVFGALAMNQAGFHHVSGKAYALTADWLIKLDPVNHQIAARMTTAFETWRRYDADRQDMITSALRRILATDGLSRDSQEMVRRMLGD</sequence>
<dbReference type="Gene3D" id="2.60.40.1840">
    <property type="match status" value="1"/>
</dbReference>